<dbReference type="Pfam" id="PF05175">
    <property type="entry name" value="MTS"/>
    <property type="match status" value="1"/>
</dbReference>
<gene>
    <name evidence="5" type="ORF">Cch02nite_80680</name>
</gene>
<dbReference type="Gene3D" id="3.40.50.150">
    <property type="entry name" value="Vaccinia Virus protein VP39"/>
    <property type="match status" value="1"/>
</dbReference>
<reference evidence="5 6" key="1">
    <citation type="submission" date="2021-01" db="EMBL/GenBank/DDBJ databases">
        <title>Whole genome shotgun sequence of Catellatospora chokoriensis NBRC 107358.</title>
        <authorList>
            <person name="Komaki H."/>
            <person name="Tamura T."/>
        </authorList>
    </citation>
    <scope>NUCLEOTIDE SEQUENCE [LARGE SCALE GENOMIC DNA]</scope>
    <source>
        <strain evidence="5 6">NBRC 107358</strain>
    </source>
</reference>
<protein>
    <recommendedName>
        <fullName evidence="4">Methyltransferase small domain-containing protein</fullName>
    </recommendedName>
</protein>
<dbReference type="AlphaFoldDB" id="A0A8J3KEV8"/>
<dbReference type="Proteomes" id="UP000619293">
    <property type="component" value="Unassembled WGS sequence"/>
</dbReference>
<dbReference type="EMBL" id="BONG01000107">
    <property type="protein sequence ID" value="GIF94624.1"/>
    <property type="molecule type" value="Genomic_DNA"/>
</dbReference>
<keyword evidence="3" id="KW-0949">S-adenosyl-L-methionine</keyword>
<accession>A0A8J3KEV8</accession>
<proteinExistence type="predicted"/>
<evidence type="ECO:0000259" key="4">
    <source>
        <dbReference type="Pfam" id="PF05175"/>
    </source>
</evidence>
<dbReference type="PANTHER" id="PTHR45875">
    <property type="entry name" value="METHYLTRANSFERASE N6AMT1"/>
    <property type="match status" value="1"/>
</dbReference>
<evidence type="ECO:0000256" key="2">
    <source>
        <dbReference type="ARBA" id="ARBA00022679"/>
    </source>
</evidence>
<keyword evidence="2" id="KW-0808">Transferase</keyword>
<dbReference type="InterPro" id="IPR007848">
    <property type="entry name" value="Small_mtfrase_dom"/>
</dbReference>
<dbReference type="PANTHER" id="PTHR45875:SF1">
    <property type="entry name" value="METHYLTRANSFERASE N6AMT1"/>
    <property type="match status" value="1"/>
</dbReference>
<dbReference type="GO" id="GO:0032259">
    <property type="term" value="P:methylation"/>
    <property type="evidence" value="ECO:0007669"/>
    <property type="project" value="UniProtKB-KW"/>
</dbReference>
<dbReference type="InterPro" id="IPR052190">
    <property type="entry name" value="Euk-Arch_PrmC-MTase"/>
</dbReference>
<dbReference type="RefSeq" id="WP_239121062.1">
    <property type="nucleotide sequence ID" value="NZ_BAAALB010000019.1"/>
</dbReference>
<evidence type="ECO:0000256" key="1">
    <source>
        <dbReference type="ARBA" id="ARBA00022603"/>
    </source>
</evidence>
<keyword evidence="1" id="KW-0489">Methyltransferase</keyword>
<comment type="caution">
    <text evidence="5">The sequence shown here is derived from an EMBL/GenBank/DDBJ whole genome shotgun (WGS) entry which is preliminary data.</text>
</comment>
<dbReference type="CDD" id="cd02440">
    <property type="entry name" value="AdoMet_MTases"/>
    <property type="match status" value="1"/>
</dbReference>
<dbReference type="GO" id="GO:0008757">
    <property type="term" value="F:S-adenosylmethionine-dependent methyltransferase activity"/>
    <property type="evidence" value="ECO:0007669"/>
    <property type="project" value="TreeGrafter"/>
</dbReference>
<feature type="domain" description="Methyltransferase small" evidence="4">
    <location>
        <begin position="77"/>
        <end position="157"/>
    </location>
</feature>
<name>A0A8J3KEV8_9ACTN</name>
<evidence type="ECO:0000313" key="5">
    <source>
        <dbReference type="EMBL" id="GIF94624.1"/>
    </source>
</evidence>
<dbReference type="SUPFAM" id="SSF53335">
    <property type="entry name" value="S-adenosyl-L-methionine-dependent methyltransferases"/>
    <property type="match status" value="1"/>
</dbReference>
<dbReference type="GO" id="GO:0008276">
    <property type="term" value="F:protein methyltransferase activity"/>
    <property type="evidence" value="ECO:0007669"/>
    <property type="project" value="TreeGrafter"/>
</dbReference>
<keyword evidence="6" id="KW-1185">Reference proteome</keyword>
<sequence length="276" mass="29091">MMTSEPGEVRGLDTPRLSLLPGQRHALAEVGQATLRFTFRGRQLRIDDDSDGTVLFPTDVGLALIAGLNGDMSLVLAGKRVLDIGCGSGLYTVAAVAEGAQVTALDVSAASVAATMANVAANGLPVEAVEPVEADLRSLTVTQAWDVVLANPPHYPDGASYSSRDGLASALVGGADGRALYDVLVARADELIAPGGHLVLAHSSLTGISRSANALAARGYECRTALVVELDMPLRRYAAHRDRLLARLYQLRGQGTAQFCGLRFEVHLLIARRPTR</sequence>
<dbReference type="GO" id="GO:0035657">
    <property type="term" value="C:eRF1 methyltransferase complex"/>
    <property type="evidence" value="ECO:0007669"/>
    <property type="project" value="TreeGrafter"/>
</dbReference>
<dbReference type="InterPro" id="IPR029063">
    <property type="entry name" value="SAM-dependent_MTases_sf"/>
</dbReference>
<evidence type="ECO:0000256" key="3">
    <source>
        <dbReference type="ARBA" id="ARBA00022691"/>
    </source>
</evidence>
<organism evidence="5 6">
    <name type="scientific">Catellatospora chokoriensis</name>
    <dbReference type="NCBI Taxonomy" id="310353"/>
    <lineage>
        <taxon>Bacteria</taxon>
        <taxon>Bacillati</taxon>
        <taxon>Actinomycetota</taxon>
        <taxon>Actinomycetes</taxon>
        <taxon>Micromonosporales</taxon>
        <taxon>Micromonosporaceae</taxon>
        <taxon>Catellatospora</taxon>
    </lineage>
</organism>
<evidence type="ECO:0000313" key="6">
    <source>
        <dbReference type="Proteomes" id="UP000619293"/>
    </source>
</evidence>